<dbReference type="InterPro" id="IPR001810">
    <property type="entry name" value="F-box_dom"/>
</dbReference>
<evidence type="ECO:0000259" key="3">
    <source>
        <dbReference type="PROSITE" id="PS51087"/>
    </source>
</evidence>
<dbReference type="KEGG" id="mnt:21399193"/>
<evidence type="ECO:0000256" key="2">
    <source>
        <dbReference type="ARBA" id="ARBA00022786"/>
    </source>
</evidence>
<keyword evidence="2" id="KW-0833">Ubl conjugation pathway</keyword>
<proteinExistence type="predicted"/>
<dbReference type="PROSITE" id="PS51087">
    <property type="entry name" value="APAG"/>
    <property type="match status" value="1"/>
</dbReference>
<name>W9QKY0_9ROSA</name>
<keyword evidence="5" id="KW-1185">Reference proteome</keyword>
<feature type="domain" description="ApaG" evidence="3">
    <location>
        <begin position="302"/>
        <end position="443"/>
    </location>
</feature>
<accession>W9QKY0</accession>
<evidence type="ECO:0000313" key="4">
    <source>
        <dbReference type="EMBL" id="EXB23114.1"/>
    </source>
</evidence>
<organism evidence="4 5">
    <name type="scientific">Morus notabilis</name>
    <dbReference type="NCBI Taxonomy" id="981085"/>
    <lineage>
        <taxon>Eukaryota</taxon>
        <taxon>Viridiplantae</taxon>
        <taxon>Streptophyta</taxon>
        <taxon>Embryophyta</taxon>
        <taxon>Tracheophyta</taxon>
        <taxon>Spermatophyta</taxon>
        <taxon>Magnoliopsida</taxon>
        <taxon>eudicotyledons</taxon>
        <taxon>Gunneridae</taxon>
        <taxon>Pentapetalae</taxon>
        <taxon>rosids</taxon>
        <taxon>fabids</taxon>
        <taxon>Rosales</taxon>
        <taxon>Moraceae</taxon>
        <taxon>Moreae</taxon>
        <taxon>Morus</taxon>
    </lineage>
</organism>
<dbReference type="Pfam" id="PF12937">
    <property type="entry name" value="F-box-like"/>
    <property type="match status" value="1"/>
</dbReference>
<dbReference type="eggNOG" id="KOG4408">
    <property type="taxonomic scope" value="Eukaryota"/>
</dbReference>
<dbReference type="Gene3D" id="1.20.1280.50">
    <property type="match status" value="1"/>
</dbReference>
<dbReference type="SUPFAM" id="SSF110069">
    <property type="entry name" value="ApaG-like"/>
    <property type="match status" value="1"/>
</dbReference>
<dbReference type="STRING" id="981085.W9QKY0"/>
<dbReference type="PANTHER" id="PTHR47463">
    <property type="entry name" value="F-BOX PROTEIN SKIP16"/>
    <property type="match status" value="1"/>
</dbReference>
<dbReference type="InterPro" id="IPR036767">
    <property type="entry name" value="ApaG_sf"/>
</dbReference>
<dbReference type="Pfam" id="PF04379">
    <property type="entry name" value="DUF525"/>
    <property type="match status" value="1"/>
</dbReference>
<dbReference type="PANTHER" id="PTHR47463:SF2">
    <property type="entry name" value="F-BOX PROTEIN SKIP16"/>
    <property type="match status" value="1"/>
</dbReference>
<dbReference type="SUPFAM" id="SSF81383">
    <property type="entry name" value="F-box domain"/>
    <property type="match status" value="1"/>
</dbReference>
<reference evidence="5" key="1">
    <citation type="submission" date="2013-01" db="EMBL/GenBank/DDBJ databases">
        <title>Draft Genome Sequence of a Mulberry Tree, Morus notabilis C.K. Schneid.</title>
        <authorList>
            <person name="He N."/>
            <person name="Zhao S."/>
        </authorList>
    </citation>
    <scope>NUCLEOTIDE SEQUENCE</scope>
</reference>
<dbReference type="InterPro" id="IPR007474">
    <property type="entry name" value="ApaG_domain"/>
</dbReference>
<dbReference type="AlphaFoldDB" id="W9QKY0"/>
<evidence type="ECO:0000313" key="5">
    <source>
        <dbReference type="Proteomes" id="UP000030645"/>
    </source>
</evidence>
<dbReference type="SUPFAM" id="SSF160631">
    <property type="entry name" value="SMI1/KNR4-like"/>
    <property type="match status" value="1"/>
</dbReference>
<dbReference type="OrthoDB" id="2305498at2759"/>
<sequence>MGLDSLGDLEYHIILNKLGAEDAARASCVNKKLRSSASDDSLWSHICSQELNLSQPLDPLGNPVASFKECYQSWRESFSMYPWSLVQRVKRCWGRLRNWLALNFPEAEATLKKGASEANIEELETILKVKLPLPTRVLYRFYDGQQFKDEHFAKSLYGSPLGLIGGYAFYNRCVNVYLLPLSEVISRTEEMRRHPGLSSRSKYIVVATSSTLINKSFLLNCNSGRLYVGTKHLSTTGEMLPCVPNELIRSVHSLNGDQQQDAMLLWLEEHARRLENGIIKLREEKKIRTISLFPEEPPLCTTAITSGVKVRASAVLIPEFSDLEDDEEKYLYTYSIRMSLLPEGCTINGMTFSSCQLHWRHWIIRADDQVISDVNGEAVIGKFPLLRPGQKEFVYESCTPLPSSQGSVEGFFTFIPGRRSEPKDDPFKVTVAPFPLQLPDYIF</sequence>
<gene>
    <name evidence="4" type="ORF">L484_016126</name>
</gene>
<protein>
    <recommendedName>
        <fullName evidence="3">ApaG domain-containing protein</fullName>
    </recommendedName>
</protein>
<dbReference type="EMBL" id="KE343313">
    <property type="protein sequence ID" value="EXB23114.1"/>
    <property type="molecule type" value="Genomic_DNA"/>
</dbReference>
<dbReference type="Proteomes" id="UP000030645">
    <property type="component" value="Unassembled WGS sequence"/>
</dbReference>
<evidence type="ECO:0000256" key="1">
    <source>
        <dbReference type="ARBA" id="ARBA00004906"/>
    </source>
</evidence>
<dbReference type="InterPro" id="IPR036047">
    <property type="entry name" value="F-box-like_dom_sf"/>
</dbReference>
<dbReference type="Gene3D" id="2.60.40.1470">
    <property type="entry name" value="ApaG domain"/>
    <property type="match status" value="1"/>
</dbReference>
<comment type="pathway">
    <text evidence="1">Protein modification; protein ubiquitination.</text>
</comment>
<dbReference type="InterPro" id="IPR037883">
    <property type="entry name" value="Knr4/Smi1-like_sf"/>
</dbReference>